<name>G4TGU2_SERID</name>
<dbReference type="HOGENOM" id="CLU_1768820_0_0_1"/>
<organism evidence="2 3">
    <name type="scientific">Serendipita indica (strain DSM 11827)</name>
    <name type="common">Root endophyte fungus</name>
    <name type="synonym">Piriformospora indica</name>
    <dbReference type="NCBI Taxonomy" id="1109443"/>
    <lineage>
        <taxon>Eukaryota</taxon>
        <taxon>Fungi</taxon>
        <taxon>Dikarya</taxon>
        <taxon>Basidiomycota</taxon>
        <taxon>Agaricomycotina</taxon>
        <taxon>Agaricomycetes</taxon>
        <taxon>Sebacinales</taxon>
        <taxon>Serendipitaceae</taxon>
        <taxon>Serendipita</taxon>
    </lineage>
</organism>
<reference evidence="2 3" key="1">
    <citation type="journal article" date="2011" name="PLoS Pathog.">
        <title>Endophytic Life Strategies Decoded by Genome and Transcriptome Analyses of the Mutualistic Root Symbiont Piriformospora indica.</title>
        <authorList>
            <person name="Zuccaro A."/>
            <person name="Lahrmann U."/>
            <person name="Guldener U."/>
            <person name="Langen G."/>
            <person name="Pfiffi S."/>
            <person name="Biedenkopf D."/>
            <person name="Wong P."/>
            <person name="Samans B."/>
            <person name="Grimm C."/>
            <person name="Basiewicz M."/>
            <person name="Murat C."/>
            <person name="Martin F."/>
            <person name="Kogel K.H."/>
        </authorList>
    </citation>
    <scope>NUCLEOTIDE SEQUENCE [LARGE SCALE GENOMIC DNA]</scope>
    <source>
        <strain evidence="2 3">DSM 11827</strain>
    </source>
</reference>
<evidence type="ECO:0000256" key="1">
    <source>
        <dbReference type="SAM" id="Phobius"/>
    </source>
</evidence>
<accession>G4TGU2</accession>
<evidence type="ECO:0000313" key="2">
    <source>
        <dbReference type="EMBL" id="CCA70535.1"/>
    </source>
</evidence>
<dbReference type="InParanoid" id="G4TGU2"/>
<evidence type="ECO:0000313" key="3">
    <source>
        <dbReference type="Proteomes" id="UP000007148"/>
    </source>
</evidence>
<protein>
    <submittedName>
        <fullName evidence="2">Uncharacterized protein</fullName>
    </submittedName>
</protein>
<dbReference type="Proteomes" id="UP000007148">
    <property type="component" value="Unassembled WGS sequence"/>
</dbReference>
<dbReference type="EMBL" id="CAFZ01000086">
    <property type="protein sequence ID" value="CCA70535.1"/>
    <property type="molecule type" value="Genomic_DNA"/>
</dbReference>
<sequence length="147" mass="16351">MAIFLCFRLHKDFASFYVVFILRYAIKARADRVFHSATSSNAVHSSSAAIGTASAAPAQDQRYLNRRTTVINIVAVVLSISCLLAIVVALAMSISRRRRMAQELNEACRIVPPLPSEQGKLKVLVHLPKKSWHDDIDTPIDRPHATQ</sequence>
<dbReference type="AlphaFoldDB" id="G4TGU2"/>
<proteinExistence type="predicted"/>
<keyword evidence="1" id="KW-0812">Transmembrane</keyword>
<comment type="caution">
    <text evidence="2">The sequence shown here is derived from an EMBL/GenBank/DDBJ whole genome shotgun (WGS) entry which is preliminary data.</text>
</comment>
<dbReference type="OrthoDB" id="10630487at2759"/>
<keyword evidence="3" id="KW-1185">Reference proteome</keyword>
<keyword evidence="1" id="KW-1133">Transmembrane helix</keyword>
<gene>
    <name evidence="2" type="ORF">PIIN_04472</name>
</gene>
<feature type="transmembrane region" description="Helical" evidence="1">
    <location>
        <begin position="70"/>
        <end position="92"/>
    </location>
</feature>
<keyword evidence="1" id="KW-0472">Membrane</keyword>